<name>A0A485BGZ1_RAOPL</name>
<organism evidence="1 2">
    <name type="scientific">Raoultella planticola</name>
    <name type="common">Klebsiella planticola</name>
    <dbReference type="NCBI Taxonomy" id="575"/>
    <lineage>
        <taxon>Bacteria</taxon>
        <taxon>Pseudomonadati</taxon>
        <taxon>Pseudomonadota</taxon>
        <taxon>Gammaproteobacteria</taxon>
        <taxon>Enterobacterales</taxon>
        <taxon>Enterobacteriaceae</taxon>
        <taxon>Klebsiella/Raoultella group</taxon>
        <taxon>Raoultella</taxon>
    </lineage>
</organism>
<protein>
    <submittedName>
        <fullName evidence="1">Uncharacterized protein</fullName>
    </submittedName>
</protein>
<evidence type="ECO:0000313" key="2">
    <source>
        <dbReference type="Proteomes" id="UP000345637"/>
    </source>
</evidence>
<accession>A0A485BGZ1</accession>
<evidence type="ECO:0000313" key="1">
    <source>
        <dbReference type="EMBL" id="VFS71302.1"/>
    </source>
</evidence>
<dbReference type="Proteomes" id="UP000345637">
    <property type="component" value="Unassembled WGS sequence"/>
</dbReference>
<dbReference type="EMBL" id="CAADJE010000024">
    <property type="protein sequence ID" value="VFS71302.1"/>
    <property type="molecule type" value="Genomic_DNA"/>
</dbReference>
<gene>
    <name evidence="1" type="ORF">NCTC12998_04054</name>
</gene>
<proteinExistence type="predicted"/>
<reference evidence="1 2" key="1">
    <citation type="submission" date="2019-03" db="EMBL/GenBank/DDBJ databases">
        <authorList>
            <consortium name="Pathogen Informatics"/>
        </authorList>
    </citation>
    <scope>NUCLEOTIDE SEQUENCE [LARGE SCALE GENOMIC DNA]</scope>
    <source>
        <strain evidence="1 2">NCTC12998</strain>
    </source>
</reference>
<dbReference type="AlphaFoldDB" id="A0A485BGZ1"/>
<sequence>MFSRRWNRILRRYWLLNKTNGMARTQAPSLLLLLDAISVLRETSRILREDRDTYVAESHC</sequence>